<dbReference type="GO" id="GO:0006950">
    <property type="term" value="P:response to stress"/>
    <property type="evidence" value="ECO:0007669"/>
    <property type="project" value="TreeGrafter"/>
</dbReference>
<dbReference type="GO" id="GO:0003700">
    <property type="term" value="F:DNA-binding transcription factor activity"/>
    <property type="evidence" value="ECO:0007669"/>
    <property type="project" value="InterPro"/>
</dbReference>
<keyword evidence="3" id="KW-0238">DNA-binding</keyword>
<dbReference type="PANTHER" id="PTHR33164:SF43">
    <property type="entry name" value="HTH-TYPE TRANSCRIPTIONAL REPRESSOR YETL"/>
    <property type="match status" value="1"/>
</dbReference>
<feature type="compositionally biased region" description="Low complexity" evidence="1">
    <location>
        <begin position="167"/>
        <end position="180"/>
    </location>
</feature>
<feature type="compositionally biased region" description="Polar residues" evidence="1">
    <location>
        <begin position="194"/>
        <end position="203"/>
    </location>
</feature>
<organism evidence="3 4">
    <name type="scientific">Kineococcus xinjiangensis</name>
    <dbReference type="NCBI Taxonomy" id="512762"/>
    <lineage>
        <taxon>Bacteria</taxon>
        <taxon>Bacillati</taxon>
        <taxon>Actinomycetota</taxon>
        <taxon>Actinomycetes</taxon>
        <taxon>Kineosporiales</taxon>
        <taxon>Kineosporiaceae</taxon>
        <taxon>Kineococcus</taxon>
    </lineage>
</organism>
<dbReference type="OrthoDB" id="69852at2"/>
<dbReference type="AlphaFoldDB" id="A0A2S6IXG3"/>
<dbReference type="InterPro" id="IPR036388">
    <property type="entry name" value="WH-like_DNA-bd_sf"/>
</dbReference>
<name>A0A2S6IXG3_9ACTN</name>
<dbReference type="InterPro" id="IPR036390">
    <property type="entry name" value="WH_DNA-bd_sf"/>
</dbReference>
<sequence>MNGLPEPRVTPDGAAPDAIPAASEELDADALHAIGRALVDAGRAVTARLESVLCAWELSPARWQVLRRLWSTGDCSCSDLAASLHVSRSRITAVTDDLVHAGLVEREHPFGDRRIVLVRLSAAGRERVEAVLQQTTTEFGPVYGHLDSGRRAELVSTLELLTRHLSAAPQPAARRPGSPARPRHAEPARVPTALRTTASGSRT</sequence>
<dbReference type="InterPro" id="IPR000835">
    <property type="entry name" value="HTH_MarR-typ"/>
</dbReference>
<dbReference type="GO" id="GO:0003677">
    <property type="term" value="F:DNA binding"/>
    <property type="evidence" value="ECO:0007669"/>
    <property type="project" value="UniProtKB-KW"/>
</dbReference>
<dbReference type="RefSeq" id="WP_158257102.1">
    <property type="nucleotide sequence ID" value="NZ_PTJD01000001.1"/>
</dbReference>
<evidence type="ECO:0000259" key="2">
    <source>
        <dbReference type="PROSITE" id="PS50995"/>
    </source>
</evidence>
<accession>A0A2S6IXG3</accession>
<dbReference type="SUPFAM" id="SSF46785">
    <property type="entry name" value="Winged helix' DNA-binding domain"/>
    <property type="match status" value="1"/>
</dbReference>
<dbReference type="InterPro" id="IPR039422">
    <property type="entry name" value="MarR/SlyA-like"/>
</dbReference>
<dbReference type="Gene3D" id="1.10.10.10">
    <property type="entry name" value="Winged helix-like DNA-binding domain superfamily/Winged helix DNA-binding domain"/>
    <property type="match status" value="1"/>
</dbReference>
<gene>
    <name evidence="3" type="ORF">CLV92_101532</name>
</gene>
<evidence type="ECO:0000313" key="4">
    <source>
        <dbReference type="Proteomes" id="UP000239485"/>
    </source>
</evidence>
<dbReference type="Pfam" id="PF01047">
    <property type="entry name" value="MarR"/>
    <property type="match status" value="1"/>
</dbReference>
<evidence type="ECO:0000256" key="1">
    <source>
        <dbReference type="SAM" id="MobiDB-lite"/>
    </source>
</evidence>
<keyword evidence="4" id="KW-1185">Reference proteome</keyword>
<dbReference type="PROSITE" id="PS50995">
    <property type="entry name" value="HTH_MARR_2"/>
    <property type="match status" value="1"/>
</dbReference>
<feature type="region of interest" description="Disordered" evidence="1">
    <location>
        <begin position="165"/>
        <end position="203"/>
    </location>
</feature>
<reference evidence="3 4" key="1">
    <citation type="submission" date="2018-02" db="EMBL/GenBank/DDBJ databases">
        <title>Genomic Encyclopedia of Archaeal and Bacterial Type Strains, Phase II (KMG-II): from individual species to whole genera.</title>
        <authorList>
            <person name="Goeker M."/>
        </authorList>
    </citation>
    <scope>NUCLEOTIDE SEQUENCE [LARGE SCALE GENOMIC DNA]</scope>
    <source>
        <strain evidence="3 4">DSM 22857</strain>
    </source>
</reference>
<proteinExistence type="predicted"/>
<feature type="domain" description="HTH marR-type" evidence="2">
    <location>
        <begin position="31"/>
        <end position="166"/>
    </location>
</feature>
<comment type="caution">
    <text evidence="3">The sequence shown here is derived from an EMBL/GenBank/DDBJ whole genome shotgun (WGS) entry which is preliminary data.</text>
</comment>
<protein>
    <submittedName>
        <fullName evidence="3">DNA-binding MarR family transcriptional regulator</fullName>
    </submittedName>
</protein>
<dbReference type="Proteomes" id="UP000239485">
    <property type="component" value="Unassembled WGS sequence"/>
</dbReference>
<dbReference type="EMBL" id="PTJD01000001">
    <property type="protein sequence ID" value="PPK98831.1"/>
    <property type="molecule type" value="Genomic_DNA"/>
</dbReference>
<evidence type="ECO:0000313" key="3">
    <source>
        <dbReference type="EMBL" id="PPK98831.1"/>
    </source>
</evidence>
<dbReference type="PANTHER" id="PTHR33164">
    <property type="entry name" value="TRANSCRIPTIONAL REGULATOR, MARR FAMILY"/>
    <property type="match status" value="1"/>
</dbReference>
<dbReference type="SMART" id="SM00347">
    <property type="entry name" value="HTH_MARR"/>
    <property type="match status" value="1"/>
</dbReference>